<accession>A0A6J6WNI8</accession>
<sequence length="149" mass="16279">MPPVRMAERNMESAPSKNPKDGPKTLAERINTNHIGSIPTAPVPIGRRAAISAVSTAKSAIDLLSNSLLLTLTMRSSSAKGVAIRNIHWGWPCFSLITNGQRKARALIALVRMSAASEAPLNAKIPEVFMPRPQLHELHRQQSTKVWET</sequence>
<gene>
    <name evidence="2" type="ORF">UFOPK2978_00103</name>
</gene>
<organism evidence="2">
    <name type="scientific">freshwater metagenome</name>
    <dbReference type="NCBI Taxonomy" id="449393"/>
    <lineage>
        <taxon>unclassified sequences</taxon>
        <taxon>metagenomes</taxon>
        <taxon>ecological metagenomes</taxon>
    </lineage>
</organism>
<proteinExistence type="predicted"/>
<evidence type="ECO:0000256" key="1">
    <source>
        <dbReference type="SAM" id="MobiDB-lite"/>
    </source>
</evidence>
<reference evidence="2" key="1">
    <citation type="submission" date="2020-05" db="EMBL/GenBank/DDBJ databases">
        <authorList>
            <person name="Chiriac C."/>
            <person name="Salcher M."/>
            <person name="Ghai R."/>
            <person name="Kavagutti S V."/>
        </authorList>
    </citation>
    <scope>NUCLEOTIDE SEQUENCE</scope>
</reference>
<evidence type="ECO:0000313" key="2">
    <source>
        <dbReference type="EMBL" id="CAB4783747.1"/>
    </source>
</evidence>
<feature type="compositionally biased region" description="Basic and acidic residues" evidence="1">
    <location>
        <begin position="1"/>
        <end position="11"/>
    </location>
</feature>
<protein>
    <submittedName>
        <fullName evidence="2">Unannotated protein</fullName>
    </submittedName>
</protein>
<feature type="region of interest" description="Disordered" evidence="1">
    <location>
        <begin position="1"/>
        <end position="23"/>
    </location>
</feature>
<dbReference type="AlphaFoldDB" id="A0A6J6WNI8"/>
<dbReference type="EMBL" id="CAFAAF010000008">
    <property type="protein sequence ID" value="CAB4783747.1"/>
    <property type="molecule type" value="Genomic_DNA"/>
</dbReference>
<name>A0A6J6WNI8_9ZZZZ</name>